<evidence type="ECO:0000313" key="1">
    <source>
        <dbReference type="EMBL" id="CAJ2667943.1"/>
    </source>
</evidence>
<sequence>MKPKKVLLTKTLLPLNFFIFIFTISPLIKSLTTNNAFIVVVAFSLDYRECLMEVEREREREREKQSGRHVLSE</sequence>
<comment type="caution">
    <text evidence="1">The sequence shown here is derived from an EMBL/GenBank/DDBJ whole genome shotgun (WGS) entry which is preliminary data.</text>
</comment>
<evidence type="ECO:0000313" key="2">
    <source>
        <dbReference type="Proteomes" id="UP001177021"/>
    </source>
</evidence>
<gene>
    <name evidence="1" type="ORF">MILVUS5_LOCUS32444</name>
</gene>
<keyword evidence="2" id="KW-1185">Reference proteome</keyword>
<dbReference type="EMBL" id="CASHSV030000513">
    <property type="protein sequence ID" value="CAJ2667943.1"/>
    <property type="molecule type" value="Genomic_DNA"/>
</dbReference>
<reference evidence="1" key="1">
    <citation type="submission" date="2023-10" db="EMBL/GenBank/DDBJ databases">
        <authorList>
            <person name="Rodriguez Cubillos JULIANA M."/>
            <person name="De Vega J."/>
        </authorList>
    </citation>
    <scope>NUCLEOTIDE SEQUENCE</scope>
</reference>
<protein>
    <submittedName>
        <fullName evidence="1">Uncharacterized protein</fullName>
    </submittedName>
</protein>
<accession>A0ACB0LH23</accession>
<organism evidence="1 2">
    <name type="scientific">Trifolium pratense</name>
    <name type="common">Red clover</name>
    <dbReference type="NCBI Taxonomy" id="57577"/>
    <lineage>
        <taxon>Eukaryota</taxon>
        <taxon>Viridiplantae</taxon>
        <taxon>Streptophyta</taxon>
        <taxon>Embryophyta</taxon>
        <taxon>Tracheophyta</taxon>
        <taxon>Spermatophyta</taxon>
        <taxon>Magnoliopsida</taxon>
        <taxon>eudicotyledons</taxon>
        <taxon>Gunneridae</taxon>
        <taxon>Pentapetalae</taxon>
        <taxon>rosids</taxon>
        <taxon>fabids</taxon>
        <taxon>Fabales</taxon>
        <taxon>Fabaceae</taxon>
        <taxon>Papilionoideae</taxon>
        <taxon>50 kb inversion clade</taxon>
        <taxon>NPAAA clade</taxon>
        <taxon>Hologalegina</taxon>
        <taxon>IRL clade</taxon>
        <taxon>Trifolieae</taxon>
        <taxon>Trifolium</taxon>
    </lineage>
</organism>
<dbReference type="Proteomes" id="UP001177021">
    <property type="component" value="Unassembled WGS sequence"/>
</dbReference>
<proteinExistence type="predicted"/>
<name>A0ACB0LH23_TRIPR</name>